<evidence type="ECO:0000259" key="4">
    <source>
        <dbReference type="PROSITE" id="PS50949"/>
    </source>
</evidence>
<evidence type="ECO:0000256" key="1">
    <source>
        <dbReference type="ARBA" id="ARBA00023015"/>
    </source>
</evidence>
<sequence>MSSIEPSKSQYAQIADLLRSRIADGTYVKGSALPSEPELAAELRVSRVTINKAVGLLRATGLVKVKRGLGTYVATLSKIDRHASERFAVRDRGAGAGDVEIRSLGLQPRTDYGYVGPIGAPSAVAEALGIMAGTQTLLRSRALFADDEPTQLADSYYLWDMAKDSVLVQPDVGAGGSYARLADLGAAPVRFTEAVTVRMPDAAEQRKLDLDSGQPVFEIIHVAYDAADRPVSVTVHVMSGHLWTLHYAWADRVSPS</sequence>
<dbReference type="InterPro" id="IPR050679">
    <property type="entry name" value="Bact_HTH_transcr_reg"/>
</dbReference>
<dbReference type="InterPro" id="IPR036390">
    <property type="entry name" value="WH_DNA-bd_sf"/>
</dbReference>
<dbReference type="PROSITE" id="PS50949">
    <property type="entry name" value="HTH_GNTR"/>
    <property type="match status" value="1"/>
</dbReference>
<keyword evidence="3" id="KW-0804">Transcription</keyword>
<dbReference type="RefSeq" id="WP_184835272.1">
    <property type="nucleotide sequence ID" value="NZ_JACHMN010000002.1"/>
</dbReference>
<dbReference type="InterPro" id="IPR011663">
    <property type="entry name" value="UTRA"/>
</dbReference>
<dbReference type="PANTHER" id="PTHR44846:SF17">
    <property type="entry name" value="GNTR-FAMILY TRANSCRIPTIONAL REGULATOR"/>
    <property type="match status" value="1"/>
</dbReference>
<evidence type="ECO:0000256" key="3">
    <source>
        <dbReference type="ARBA" id="ARBA00023163"/>
    </source>
</evidence>
<dbReference type="Pfam" id="PF00392">
    <property type="entry name" value="GntR"/>
    <property type="match status" value="1"/>
</dbReference>
<dbReference type="CDD" id="cd07377">
    <property type="entry name" value="WHTH_GntR"/>
    <property type="match status" value="1"/>
</dbReference>
<organism evidence="5 6">
    <name type="scientific">Allocatelliglobosispora scoriae</name>
    <dbReference type="NCBI Taxonomy" id="643052"/>
    <lineage>
        <taxon>Bacteria</taxon>
        <taxon>Bacillati</taxon>
        <taxon>Actinomycetota</taxon>
        <taxon>Actinomycetes</taxon>
        <taxon>Micromonosporales</taxon>
        <taxon>Micromonosporaceae</taxon>
        <taxon>Allocatelliglobosispora</taxon>
    </lineage>
</organism>
<dbReference type="Gene3D" id="1.10.10.10">
    <property type="entry name" value="Winged helix-like DNA-binding domain superfamily/Winged helix DNA-binding domain"/>
    <property type="match status" value="1"/>
</dbReference>
<dbReference type="EMBL" id="JACHMN010000002">
    <property type="protein sequence ID" value="MBB5868956.1"/>
    <property type="molecule type" value="Genomic_DNA"/>
</dbReference>
<dbReference type="AlphaFoldDB" id="A0A841BNT0"/>
<dbReference type="SMART" id="SM00866">
    <property type="entry name" value="UTRA"/>
    <property type="match status" value="1"/>
</dbReference>
<dbReference type="PRINTS" id="PR00035">
    <property type="entry name" value="HTHGNTR"/>
</dbReference>
<keyword evidence="2" id="KW-0238">DNA-binding</keyword>
<dbReference type="Proteomes" id="UP000587527">
    <property type="component" value="Unassembled WGS sequence"/>
</dbReference>
<feature type="domain" description="HTH gntR-type" evidence="4">
    <location>
        <begin position="8"/>
        <end position="76"/>
    </location>
</feature>
<reference evidence="5 6" key="1">
    <citation type="submission" date="2020-08" db="EMBL/GenBank/DDBJ databases">
        <title>Sequencing the genomes of 1000 actinobacteria strains.</title>
        <authorList>
            <person name="Klenk H.-P."/>
        </authorList>
    </citation>
    <scope>NUCLEOTIDE SEQUENCE [LARGE SCALE GENOMIC DNA]</scope>
    <source>
        <strain evidence="5 6">DSM 45362</strain>
    </source>
</reference>
<dbReference type="Gene3D" id="3.40.1410.10">
    <property type="entry name" value="Chorismate lyase-like"/>
    <property type="match status" value="1"/>
</dbReference>
<dbReference type="Pfam" id="PF07702">
    <property type="entry name" value="UTRA"/>
    <property type="match status" value="1"/>
</dbReference>
<dbReference type="InterPro" id="IPR028978">
    <property type="entry name" value="Chorismate_lyase_/UTRA_dom_sf"/>
</dbReference>
<dbReference type="InterPro" id="IPR036388">
    <property type="entry name" value="WH-like_DNA-bd_sf"/>
</dbReference>
<dbReference type="GO" id="GO:0045892">
    <property type="term" value="P:negative regulation of DNA-templated transcription"/>
    <property type="evidence" value="ECO:0007669"/>
    <property type="project" value="TreeGrafter"/>
</dbReference>
<dbReference type="SUPFAM" id="SSF64288">
    <property type="entry name" value="Chorismate lyase-like"/>
    <property type="match status" value="1"/>
</dbReference>
<evidence type="ECO:0000313" key="6">
    <source>
        <dbReference type="Proteomes" id="UP000587527"/>
    </source>
</evidence>
<dbReference type="GO" id="GO:0003677">
    <property type="term" value="F:DNA binding"/>
    <property type="evidence" value="ECO:0007669"/>
    <property type="project" value="UniProtKB-KW"/>
</dbReference>
<proteinExistence type="predicted"/>
<keyword evidence="1" id="KW-0805">Transcription regulation</keyword>
<dbReference type="SUPFAM" id="SSF46785">
    <property type="entry name" value="Winged helix' DNA-binding domain"/>
    <property type="match status" value="1"/>
</dbReference>
<dbReference type="PANTHER" id="PTHR44846">
    <property type="entry name" value="MANNOSYL-D-GLYCERATE TRANSPORT/METABOLISM SYSTEM REPRESSOR MNGR-RELATED"/>
    <property type="match status" value="1"/>
</dbReference>
<name>A0A841BNT0_9ACTN</name>
<evidence type="ECO:0000313" key="5">
    <source>
        <dbReference type="EMBL" id="MBB5868956.1"/>
    </source>
</evidence>
<dbReference type="InterPro" id="IPR000524">
    <property type="entry name" value="Tscrpt_reg_HTH_GntR"/>
</dbReference>
<gene>
    <name evidence="5" type="ORF">F4553_002335</name>
</gene>
<protein>
    <submittedName>
        <fullName evidence="5">GntR family transcriptional regulator</fullName>
    </submittedName>
</protein>
<keyword evidence="6" id="KW-1185">Reference proteome</keyword>
<evidence type="ECO:0000256" key="2">
    <source>
        <dbReference type="ARBA" id="ARBA00023125"/>
    </source>
</evidence>
<dbReference type="GO" id="GO:0003700">
    <property type="term" value="F:DNA-binding transcription factor activity"/>
    <property type="evidence" value="ECO:0007669"/>
    <property type="project" value="InterPro"/>
</dbReference>
<accession>A0A841BNT0</accession>
<comment type="caution">
    <text evidence="5">The sequence shown here is derived from an EMBL/GenBank/DDBJ whole genome shotgun (WGS) entry which is preliminary data.</text>
</comment>
<dbReference type="SMART" id="SM00345">
    <property type="entry name" value="HTH_GNTR"/>
    <property type="match status" value="1"/>
</dbReference>